<evidence type="ECO:0000256" key="1">
    <source>
        <dbReference type="SAM" id="Phobius"/>
    </source>
</evidence>
<dbReference type="Proteomes" id="UP000238308">
    <property type="component" value="Unassembled WGS sequence"/>
</dbReference>
<reference evidence="2 3" key="1">
    <citation type="submission" date="2018-03" db="EMBL/GenBank/DDBJ databases">
        <title>Genomic Encyclopedia of Type Strains, Phase III (KMG-III): the genomes of soil and plant-associated and newly described type strains.</title>
        <authorList>
            <person name="Whitman W."/>
        </authorList>
    </citation>
    <scope>NUCLEOTIDE SEQUENCE [LARGE SCALE GENOMIC DNA]</scope>
    <source>
        <strain evidence="2 3">MWH-P2sevCIIIb</strain>
    </source>
</reference>
<evidence type="ECO:0000313" key="2">
    <source>
        <dbReference type="EMBL" id="PRZ01168.1"/>
    </source>
</evidence>
<dbReference type="EMBL" id="PVTV01000002">
    <property type="protein sequence ID" value="PRZ01168.1"/>
    <property type="molecule type" value="Genomic_DNA"/>
</dbReference>
<protein>
    <submittedName>
        <fullName evidence="2">Uncharacterized protein</fullName>
    </submittedName>
</protein>
<keyword evidence="1" id="KW-0812">Transmembrane</keyword>
<keyword evidence="1" id="KW-0472">Membrane</keyword>
<dbReference type="AlphaFoldDB" id="A0A2T0XQD1"/>
<sequence>MDIRMTPLETRFDTILPTLVTKVDLKQVEIRLANLETRFDTILPTLATKKDLNYATAQIINLEHKLTATIHREINSCIWKMTSWITFVMCAGFSGVFYIARYVAP</sequence>
<name>A0A2T0XQD1_9BURK</name>
<accession>A0A2T0XQD1</accession>
<feature type="transmembrane region" description="Helical" evidence="1">
    <location>
        <begin position="81"/>
        <end position="100"/>
    </location>
</feature>
<organism evidence="2 3">
    <name type="scientific">Jezberella montanilacus</name>
    <dbReference type="NCBI Taxonomy" id="323426"/>
    <lineage>
        <taxon>Bacteria</taxon>
        <taxon>Pseudomonadati</taxon>
        <taxon>Pseudomonadota</taxon>
        <taxon>Betaproteobacteria</taxon>
        <taxon>Burkholderiales</taxon>
        <taxon>Alcaligenaceae</taxon>
        <taxon>Jezberella</taxon>
    </lineage>
</organism>
<comment type="caution">
    <text evidence="2">The sequence shown here is derived from an EMBL/GenBank/DDBJ whole genome shotgun (WGS) entry which is preliminary data.</text>
</comment>
<gene>
    <name evidence="2" type="ORF">BCM14_0189</name>
</gene>
<keyword evidence="3" id="KW-1185">Reference proteome</keyword>
<keyword evidence="1" id="KW-1133">Transmembrane helix</keyword>
<evidence type="ECO:0000313" key="3">
    <source>
        <dbReference type="Proteomes" id="UP000238308"/>
    </source>
</evidence>
<proteinExistence type="predicted"/>